<dbReference type="PANTHER" id="PTHR42923">
    <property type="entry name" value="PROTOPORPHYRINOGEN OXIDASE"/>
    <property type="match status" value="1"/>
</dbReference>
<dbReference type="InterPro" id="IPR002937">
    <property type="entry name" value="Amino_oxidase"/>
</dbReference>
<keyword evidence="5 6" id="KW-0350">Heme biosynthesis</keyword>
<comment type="pathway">
    <text evidence="6">Porphyrin-containing compound metabolism; protoheme biosynthesis.</text>
</comment>
<evidence type="ECO:0000313" key="9">
    <source>
        <dbReference type="Proteomes" id="UP000317243"/>
    </source>
</evidence>
<dbReference type="EMBL" id="SIHI01000001">
    <property type="protein sequence ID" value="TWT58781.1"/>
    <property type="molecule type" value="Genomic_DNA"/>
</dbReference>
<dbReference type="OrthoDB" id="9805195at2"/>
<dbReference type="AlphaFoldDB" id="A0A5C5X8T8"/>
<dbReference type="InterPro" id="IPR036188">
    <property type="entry name" value="FAD/NAD-bd_sf"/>
</dbReference>
<comment type="caution">
    <text evidence="8">The sequence shown here is derived from an EMBL/GenBank/DDBJ whole genome shotgun (WGS) entry which is preliminary data.</text>
</comment>
<dbReference type="Gene3D" id="3.90.660.20">
    <property type="entry name" value="Protoporphyrinogen oxidase, mitochondrial, domain 2"/>
    <property type="match status" value="1"/>
</dbReference>
<dbReference type="Pfam" id="PF01593">
    <property type="entry name" value="Amino_oxidase"/>
    <property type="match status" value="1"/>
</dbReference>
<comment type="cofactor">
    <cofactor evidence="1 6">
        <name>FAD</name>
        <dbReference type="ChEBI" id="CHEBI:57692"/>
    </cofactor>
</comment>
<accession>A0A5C5X8T8</accession>
<keyword evidence="6" id="KW-0963">Cytoplasm</keyword>
<dbReference type="Gene3D" id="1.10.3110.10">
    <property type="entry name" value="protoporphyrinogen ix oxidase, domain 3"/>
    <property type="match status" value="1"/>
</dbReference>
<dbReference type="GO" id="GO:0005737">
    <property type="term" value="C:cytoplasm"/>
    <property type="evidence" value="ECO:0007669"/>
    <property type="project" value="UniProtKB-SubCell"/>
</dbReference>
<dbReference type="PANTHER" id="PTHR42923:SF3">
    <property type="entry name" value="PROTOPORPHYRINOGEN OXIDASE"/>
    <property type="match status" value="1"/>
</dbReference>
<evidence type="ECO:0000256" key="5">
    <source>
        <dbReference type="ARBA" id="ARBA00023133"/>
    </source>
</evidence>
<evidence type="ECO:0000256" key="6">
    <source>
        <dbReference type="RuleBase" id="RU364052"/>
    </source>
</evidence>
<reference evidence="8 9" key="1">
    <citation type="submission" date="2019-02" db="EMBL/GenBank/DDBJ databases">
        <title>Deep-cultivation of Planctomycetes and their phenomic and genomic characterization uncovers novel biology.</title>
        <authorList>
            <person name="Wiegand S."/>
            <person name="Jogler M."/>
            <person name="Boedeker C."/>
            <person name="Pinto D."/>
            <person name="Vollmers J."/>
            <person name="Rivas-Marin E."/>
            <person name="Kohn T."/>
            <person name="Peeters S.H."/>
            <person name="Heuer A."/>
            <person name="Rast P."/>
            <person name="Oberbeckmann S."/>
            <person name="Bunk B."/>
            <person name="Jeske O."/>
            <person name="Meyerdierks A."/>
            <person name="Storesund J.E."/>
            <person name="Kallscheuer N."/>
            <person name="Luecker S."/>
            <person name="Lage O.M."/>
            <person name="Pohl T."/>
            <person name="Merkel B.J."/>
            <person name="Hornburger P."/>
            <person name="Mueller R.-W."/>
            <person name="Bruemmer F."/>
            <person name="Labrenz M."/>
            <person name="Spormann A.M."/>
            <person name="Op Den Camp H."/>
            <person name="Overmann J."/>
            <person name="Amann R."/>
            <person name="Jetten M.S.M."/>
            <person name="Mascher T."/>
            <person name="Medema M.H."/>
            <person name="Devos D.P."/>
            <person name="Kaster A.-K."/>
            <person name="Ovreas L."/>
            <person name="Rohde M."/>
            <person name="Galperin M.Y."/>
            <person name="Jogler C."/>
        </authorList>
    </citation>
    <scope>NUCLEOTIDE SEQUENCE [LARGE SCALE GENOMIC DNA]</scope>
    <source>
        <strain evidence="8 9">KOR42</strain>
    </source>
</reference>
<comment type="catalytic activity">
    <reaction evidence="6">
        <text>coproporphyrinogen III + 3 O2 = coproporphyrin III + 3 H2O2</text>
        <dbReference type="Rhea" id="RHEA:43436"/>
        <dbReference type="ChEBI" id="CHEBI:15379"/>
        <dbReference type="ChEBI" id="CHEBI:16240"/>
        <dbReference type="ChEBI" id="CHEBI:57309"/>
        <dbReference type="ChEBI" id="CHEBI:131725"/>
        <dbReference type="EC" id="1.3.3.15"/>
    </reaction>
</comment>
<dbReference type="Gene3D" id="3.50.50.60">
    <property type="entry name" value="FAD/NAD(P)-binding domain"/>
    <property type="match status" value="1"/>
</dbReference>
<evidence type="ECO:0000259" key="7">
    <source>
        <dbReference type="Pfam" id="PF01593"/>
    </source>
</evidence>
<keyword evidence="3 6" id="KW-0274">FAD</keyword>
<dbReference type="RefSeq" id="WP_146509415.1">
    <property type="nucleotide sequence ID" value="NZ_SIHI01000001.1"/>
</dbReference>
<dbReference type="InterPro" id="IPR050464">
    <property type="entry name" value="Zeta_carotene_desat/Oxidored"/>
</dbReference>
<dbReference type="GO" id="GO:0004729">
    <property type="term" value="F:oxygen-dependent protoporphyrinogen oxidase activity"/>
    <property type="evidence" value="ECO:0007669"/>
    <property type="project" value="UniProtKB-UniRule"/>
</dbReference>
<proteinExistence type="inferred from homology"/>
<evidence type="ECO:0000313" key="8">
    <source>
        <dbReference type="EMBL" id="TWT58781.1"/>
    </source>
</evidence>
<evidence type="ECO:0000256" key="2">
    <source>
        <dbReference type="ARBA" id="ARBA00022630"/>
    </source>
</evidence>
<organism evidence="8 9">
    <name type="scientific">Thalassoglobus neptunius</name>
    <dbReference type="NCBI Taxonomy" id="1938619"/>
    <lineage>
        <taxon>Bacteria</taxon>
        <taxon>Pseudomonadati</taxon>
        <taxon>Planctomycetota</taxon>
        <taxon>Planctomycetia</taxon>
        <taxon>Planctomycetales</taxon>
        <taxon>Planctomycetaceae</taxon>
        <taxon>Thalassoglobus</taxon>
    </lineage>
</organism>
<gene>
    <name evidence="8" type="primary">hemY</name>
    <name evidence="8" type="ORF">KOR42_21670</name>
</gene>
<keyword evidence="9" id="KW-1185">Reference proteome</keyword>
<dbReference type="EC" id="1.3.3.15" evidence="6"/>
<dbReference type="SUPFAM" id="SSF51905">
    <property type="entry name" value="FAD/NAD(P)-binding domain"/>
    <property type="match status" value="1"/>
</dbReference>
<comment type="function">
    <text evidence="6">Involved in coproporphyrin-dependent heme b biosynthesis. Catalyzes the oxidation of coproporphyrinogen III to coproporphyrin III.</text>
</comment>
<dbReference type="NCBIfam" id="TIGR00562">
    <property type="entry name" value="proto_IX_ox"/>
    <property type="match status" value="1"/>
</dbReference>
<keyword evidence="4 6" id="KW-0560">Oxidoreductase</keyword>
<sequence>MNDSDFSSSPTFDPPAKEIAIVGAGISGLAAAYHLLELSQEHSQPVKLTIFDAAKRIGGAFGTEQIGDYRIERGADSFVTNKPWGVRLCERLGIQDQLISTNPEFRRALILHRGKPVETPAGFQLLGPTELWPMLKSPLLSLPGKLRVAQEMFVRRKASNEDESLASFVRRRFGQELLDNIVQPMVGGIYTSDPERLSLQATLPRFLELEARYGSVIRGLRKLKQGSSPASGARYGLFVTPAQGMQQLLNSLVEKIEESATIELKTKVQGIRPDADRIQIEFAEAPPRCFDGVVLALPAYLSASLLESANPDLSSSLSEIDYASSAIVVSGHQLDDIEHPLDAFGLVIPHRERRRILAVSFLSRKFPDRAPVGKVVLRTFVGGAMQPGEVEFSDDQIMDTVRIELRSVLGVQGTPDFMKIVRYDRAMPQYEVGHLQRVERIRSQMDDLQGVALAGNAFVGVGIPDCIRSGEEAAEKVWGDSFQPEQ</sequence>
<comment type="similarity">
    <text evidence="6">Belongs to the protoporphyrinogen/coproporphyrinogen oxidase family. Coproporphyrinogen III oxidase subfamily.</text>
</comment>
<comment type="subcellular location">
    <subcellularLocation>
        <location evidence="6">Cytoplasm</location>
    </subcellularLocation>
</comment>
<keyword evidence="2 6" id="KW-0285">Flavoprotein</keyword>
<dbReference type="Proteomes" id="UP000317243">
    <property type="component" value="Unassembled WGS sequence"/>
</dbReference>
<dbReference type="InterPro" id="IPR004572">
    <property type="entry name" value="Protoporphyrinogen_oxidase"/>
</dbReference>
<dbReference type="UniPathway" id="UPA00252"/>
<name>A0A5C5X8T8_9PLAN</name>
<dbReference type="GO" id="GO:0006783">
    <property type="term" value="P:heme biosynthetic process"/>
    <property type="evidence" value="ECO:0007669"/>
    <property type="project" value="UniProtKB-UniRule"/>
</dbReference>
<evidence type="ECO:0000256" key="1">
    <source>
        <dbReference type="ARBA" id="ARBA00001974"/>
    </source>
</evidence>
<evidence type="ECO:0000256" key="3">
    <source>
        <dbReference type="ARBA" id="ARBA00022827"/>
    </source>
</evidence>
<evidence type="ECO:0000256" key="4">
    <source>
        <dbReference type="ARBA" id="ARBA00023002"/>
    </source>
</evidence>
<dbReference type="SUPFAM" id="SSF54373">
    <property type="entry name" value="FAD-linked reductases, C-terminal domain"/>
    <property type="match status" value="1"/>
</dbReference>
<feature type="domain" description="Amine oxidase" evidence="7">
    <location>
        <begin position="26"/>
        <end position="477"/>
    </location>
</feature>
<protein>
    <recommendedName>
        <fullName evidence="6">Coproporphyrinogen III oxidase</fullName>
        <ecNumber evidence="6">1.3.3.15</ecNumber>
    </recommendedName>
</protein>